<name>A4CLA5_ROBBH</name>
<evidence type="ECO:0000259" key="7">
    <source>
        <dbReference type="PROSITE" id="PS50110"/>
    </source>
</evidence>
<dbReference type="Pfam" id="PF00072">
    <property type="entry name" value="Response_reg"/>
    <property type="match status" value="1"/>
</dbReference>
<dbReference type="Proteomes" id="UP000009049">
    <property type="component" value="Chromosome"/>
</dbReference>
<evidence type="ECO:0000313" key="9">
    <source>
        <dbReference type="Proteomes" id="UP000009049"/>
    </source>
</evidence>
<organism evidence="8 9">
    <name type="scientific">Robiginitalea biformata (strain ATCC BAA-864 / DSM 15991 / KCTC 12146 / HTCC2501)</name>
    <dbReference type="NCBI Taxonomy" id="313596"/>
    <lineage>
        <taxon>Bacteria</taxon>
        <taxon>Pseudomonadati</taxon>
        <taxon>Bacteroidota</taxon>
        <taxon>Flavobacteriia</taxon>
        <taxon>Flavobacteriales</taxon>
        <taxon>Flavobacteriaceae</taxon>
        <taxon>Robiginitalea</taxon>
    </lineage>
</organism>
<sequence length="125" mass="14043">MAEKKILLAEDDEMLASLLKFRLEKGGYAVSHARDGRQVKEYLESQKADIIISDIMMPYFSGIELVEFLRNELEDSTPVIIMSTAGNESNVLNAFEMGADDFVSKPVSPSELLVRVGKLLRQRAY</sequence>
<evidence type="ECO:0000256" key="3">
    <source>
        <dbReference type="ARBA" id="ARBA00023015"/>
    </source>
</evidence>
<dbReference type="InterPro" id="IPR001789">
    <property type="entry name" value="Sig_transdc_resp-reg_receiver"/>
</dbReference>
<dbReference type="OrthoDB" id="9789181at2"/>
<dbReference type="eggNOG" id="COG0745">
    <property type="taxonomic scope" value="Bacteria"/>
</dbReference>
<evidence type="ECO:0000256" key="5">
    <source>
        <dbReference type="ARBA" id="ARBA00023163"/>
    </source>
</evidence>
<dbReference type="PROSITE" id="PS50110">
    <property type="entry name" value="RESPONSE_REGULATORY"/>
    <property type="match status" value="1"/>
</dbReference>
<keyword evidence="1 6" id="KW-0597">Phosphoprotein</keyword>
<dbReference type="AlphaFoldDB" id="A4CLA5"/>
<protein>
    <submittedName>
        <fullName evidence="8">Two-component response regulator</fullName>
    </submittedName>
</protein>
<dbReference type="InterPro" id="IPR039420">
    <property type="entry name" value="WalR-like"/>
</dbReference>
<dbReference type="GO" id="GO:0000156">
    <property type="term" value="F:phosphorelay response regulator activity"/>
    <property type="evidence" value="ECO:0007669"/>
    <property type="project" value="TreeGrafter"/>
</dbReference>
<dbReference type="CDD" id="cd17574">
    <property type="entry name" value="REC_OmpR"/>
    <property type="match status" value="1"/>
</dbReference>
<dbReference type="STRING" id="313596.RB2501_15039"/>
<evidence type="ECO:0000256" key="4">
    <source>
        <dbReference type="ARBA" id="ARBA00023125"/>
    </source>
</evidence>
<dbReference type="GO" id="GO:0005829">
    <property type="term" value="C:cytosol"/>
    <property type="evidence" value="ECO:0007669"/>
    <property type="project" value="TreeGrafter"/>
</dbReference>
<accession>A4CLA5</accession>
<dbReference type="SMART" id="SM00448">
    <property type="entry name" value="REC"/>
    <property type="match status" value="1"/>
</dbReference>
<dbReference type="RefSeq" id="WP_015754970.1">
    <property type="nucleotide sequence ID" value="NC_013222.1"/>
</dbReference>
<keyword evidence="2" id="KW-0902">Two-component regulatory system</keyword>
<keyword evidence="9" id="KW-1185">Reference proteome</keyword>
<evidence type="ECO:0000256" key="2">
    <source>
        <dbReference type="ARBA" id="ARBA00023012"/>
    </source>
</evidence>
<dbReference type="InterPro" id="IPR011006">
    <property type="entry name" value="CheY-like_superfamily"/>
</dbReference>
<dbReference type="PANTHER" id="PTHR48111:SF1">
    <property type="entry name" value="TWO-COMPONENT RESPONSE REGULATOR ORR33"/>
    <property type="match status" value="1"/>
</dbReference>
<evidence type="ECO:0000256" key="1">
    <source>
        <dbReference type="ARBA" id="ARBA00022553"/>
    </source>
</evidence>
<keyword evidence="3" id="KW-0805">Transcription regulation</keyword>
<keyword evidence="4" id="KW-0238">DNA-binding</keyword>
<dbReference type="GO" id="GO:0006355">
    <property type="term" value="P:regulation of DNA-templated transcription"/>
    <property type="evidence" value="ECO:0007669"/>
    <property type="project" value="TreeGrafter"/>
</dbReference>
<dbReference type="PANTHER" id="PTHR48111">
    <property type="entry name" value="REGULATOR OF RPOS"/>
    <property type="match status" value="1"/>
</dbReference>
<dbReference type="HOGENOM" id="CLU_000445_69_9_10"/>
<dbReference type="SUPFAM" id="SSF52172">
    <property type="entry name" value="CheY-like"/>
    <property type="match status" value="1"/>
</dbReference>
<feature type="modified residue" description="4-aspartylphosphate" evidence="6">
    <location>
        <position position="54"/>
    </location>
</feature>
<feature type="domain" description="Response regulatory" evidence="7">
    <location>
        <begin position="5"/>
        <end position="120"/>
    </location>
</feature>
<evidence type="ECO:0000313" key="8">
    <source>
        <dbReference type="EMBL" id="EAR15654.1"/>
    </source>
</evidence>
<dbReference type="Gene3D" id="3.40.50.2300">
    <property type="match status" value="1"/>
</dbReference>
<dbReference type="KEGG" id="rbi:RB2501_15039"/>
<proteinExistence type="predicted"/>
<dbReference type="EMBL" id="CP001712">
    <property type="protein sequence ID" value="EAR15654.1"/>
    <property type="molecule type" value="Genomic_DNA"/>
</dbReference>
<dbReference type="GO" id="GO:0000976">
    <property type="term" value="F:transcription cis-regulatory region binding"/>
    <property type="evidence" value="ECO:0007669"/>
    <property type="project" value="TreeGrafter"/>
</dbReference>
<dbReference type="GO" id="GO:0032993">
    <property type="term" value="C:protein-DNA complex"/>
    <property type="evidence" value="ECO:0007669"/>
    <property type="project" value="TreeGrafter"/>
</dbReference>
<reference evidence="8 9" key="1">
    <citation type="journal article" date="2009" name="J. Bacteriol.">
        <title>Complete genome sequence of Robiginitalea biformata HTCC2501.</title>
        <authorList>
            <person name="Oh H.M."/>
            <person name="Giovannoni S.J."/>
            <person name="Lee K."/>
            <person name="Ferriera S."/>
            <person name="Johnson J."/>
            <person name="Cho J.C."/>
        </authorList>
    </citation>
    <scope>NUCLEOTIDE SEQUENCE [LARGE SCALE GENOMIC DNA]</scope>
    <source>
        <strain evidence="9">ATCC BAA-864 / HTCC2501 / KCTC 12146</strain>
    </source>
</reference>
<evidence type="ECO:0000256" key="6">
    <source>
        <dbReference type="PROSITE-ProRule" id="PRU00169"/>
    </source>
</evidence>
<keyword evidence="5" id="KW-0804">Transcription</keyword>
<gene>
    <name evidence="8" type="ordered locus">RB2501_15039</name>
</gene>